<reference evidence="3" key="1">
    <citation type="journal article" date="2017" name="Parasit. Vectors">
        <title>Sialotranscriptomics of Rhipicephalus zambeziensis reveals intricate expression profiles of secretory proteins and suggests tight temporal transcriptional regulation during blood-feeding.</title>
        <authorList>
            <person name="de Castro M.H."/>
            <person name="de Klerk D."/>
            <person name="Pienaar R."/>
            <person name="Rees D.J.G."/>
            <person name="Mans B.J."/>
        </authorList>
    </citation>
    <scope>NUCLEOTIDE SEQUENCE</scope>
    <source>
        <tissue evidence="3">Salivary glands</tissue>
    </source>
</reference>
<feature type="signal peptide" evidence="2">
    <location>
        <begin position="1"/>
        <end position="31"/>
    </location>
</feature>
<feature type="compositionally biased region" description="Pro residues" evidence="1">
    <location>
        <begin position="83"/>
        <end position="94"/>
    </location>
</feature>
<feature type="compositionally biased region" description="Basic residues" evidence="1">
    <location>
        <begin position="116"/>
        <end position="126"/>
    </location>
</feature>
<feature type="region of interest" description="Disordered" evidence="1">
    <location>
        <begin position="33"/>
        <end position="207"/>
    </location>
</feature>
<accession>A0A224YJ87</accession>
<protein>
    <submittedName>
        <fullName evidence="3">Uncharacterized protein</fullName>
    </submittedName>
</protein>
<organism evidence="3">
    <name type="scientific">Rhipicephalus zambeziensis</name>
    <dbReference type="NCBI Taxonomy" id="60191"/>
    <lineage>
        <taxon>Eukaryota</taxon>
        <taxon>Metazoa</taxon>
        <taxon>Ecdysozoa</taxon>
        <taxon>Arthropoda</taxon>
        <taxon>Chelicerata</taxon>
        <taxon>Arachnida</taxon>
        <taxon>Acari</taxon>
        <taxon>Parasitiformes</taxon>
        <taxon>Ixodida</taxon>
        <taxon>Ixodoidea</taxon>
        <taxon>Ixodidae</taxon>
        <taxon>Rhipicephalinae</taxon>
        <taxon>Rhipicephalus</taxon>
        <taxon>Rhipicephalus</taxon>
    </lineage>
</organism>
<feature type="compositionally biased region" description="Basic and acidic residues" evidence="1">
    <location>
        <begin position="61"/>
        <end position="78"/>
    </location>
</feature>
<feature type="compositionally biased region" description="Polar residues" evidence="1">
    <location>
        <begin position="172"/>
        <end position="182"/>
    </location>
</feature>
<sequence length="224" mass="24493">MTRVCRAKCLILLGVFSVLLTFEHAPSFVRAGNFPSSGSHHDDHDQPQRSAGSKGGPPKPPDPRLKPKLDKTPPDPHRGLKPRGPPAQRPPVPNPRKSKQYNGGGDSTPPTPAPRNSHRGMKHRLRSPPPLPKNPRHLQQPKKSASTKRHSSPTTISRLATSHVGRSDSGEQKTPSTYNARIQGNWKRQPRLREEPKASGGLGQRRHACVMSVPVCGLTRTSLS</sequence>
<feature type="compositionally biased region" description="Basic residues" evidence="1">
    <location>
        <begin position="134"/>
        <end position="151"/>
    </location>
</feature>
<name>A0A224YJ87_9ACAR</name>
<dbReference type="AlphaFoldDB" id="A0A224YJ87"/>
<feature type="chain" id="PRO_5012917408" evidence="2">
    <location>
        <begin position="32"/>
        <end position="224"/>
    </location>
</feature>
<dbReference type="EMBL" id="GFPF01003127">
    <property type="protein sequence ID" value="MAA14273.1"/>
    <property type="molecule type" value="Transcribed_RNA"/>
</dbReference>
<keyword evidence="2" id="KW-0732">Signal</keyword>
<evidence type="ECO:0000313" key="3">
    <source>
        <dbReference type="EMBL" id="MAA14273.1"/>
    </source>
</evidence>
<evidence type="ECO:0000256" key="2">
    <source>
        <dbReference type="SAM" id="SignalP"/>
    </source>
</evidence>
<evidence type="ECO:0000256" key="1">
    <source>
        <dbReference type="SAM" id="MobiDB-lite"/>
    </source>
</evidence>
<proteinExistence type="predicted"/>